<dbReference type="InterPro" id="IPR001647">
    <property type="entry name" value="HTH_TetR"/>
</dbReference>
<dbReference type="PRINTS" id="PR00455">
    <property type="entry name" value="HTHTETR"/>
</dbReference>
<accession>A0A4Q7KMN4</accession>
<comment type="caution">
    <text evidence="6">The sequence shown here is derived from an EMBL/GenBank/DDBJ whole genome shotgun (WGS) entry which is preliminary data.</text>
</comment>
<dbReference type="PANTHER" id="PTHR30055">
    <property type="entry name" value="HTH-TYPE TRANSCRIPTIONAL REGULATOR RUTR"/>
    <property type="match status" value="1"/>
</dbReference>
<protein>
    <submittedName>
        <fullName evidence="6">TetR family transcriptional regulator</fullName>
    </submittedName>
</protein>
<keyword evidence="2 4" id="KW-0238">DNA-binding</keyword>
<dbReference type="SUPFAM" id="SSF46689">
    <property type="entry name" value="Homeodomain-like"/>
    <property type="match status" value="1"/>
</dbReference>
<dbReference type="Proteomes" id="UP000294257">
    <property type="component" value="Unassembled WGS sequence"/>
</dbReference>
<sequence>MTGRGATAAVSTSLTRAGARDNHVDMTSLSPARTVVPYAEAARALLRDTLLDAASDLLRERSWADTTMADIATAAGVSRQTLYKEFGSRLAFAEAYIMRESERFLTSVENAIAAKVHDPRAALAGAVTVFLEAAADEPLIKAIVAGDDSDGLLSLVTNQSGPILHVATERLAVFLGDTWPGVEEHALELIAEHMVRLAVSHAASPSNPPSVTAAGMAEMFGPYLDEVVGP</sequence>
<dbReference type="PROSITE" id="PS50977">
    <property type="entry name" value="HTH_TETR_2"/>
    <property type="match status" value="1"/>
</dbReference>
<evidence type="ECO:0000256" key="3">
    <source>
        <dbReference type="ARBA" id="ARBA00023163"/>
    </source>
</evidence>
<keyword evidence="1" id="KW-0805">Transcription regulation</keyword>
<dbReference type="GO" id="GO:0000976">
    <property type="term" value="F:transcription cis-regulatory region binding"/>
    <property type="evidence" value="ECO:0007669"/>
    <property type="project" value="TreeGrafter"/>
</dbReference>
<keyword evidence="7" id="KW-1185">Reference proteome</keyword>
<organism evidence="6 7">
    <name type="scientific">Herbihabitans rhizosphaerae</name>
    <dbReference type="NCBI Taxonomy" id="1872711"/>
    <lineage>
        <taxon>Bacteria</taxon>
        <taxon>Bacillati</taxon>
        <taxon>Actinomycetota</taxon>
        <taxon>Actinomycetes</taxon>
        <taxon>Pseudonocardiales</taxon>
        <taxon>Pseudonocardiaceae</taxon>
        <taxon>Herbihabitans</taxon>
    </lineage>
</organism>
<name>A0A4Q7KMN4_9PSEU</name>
<dbReference type="InterPro" id="IPR009057">
    <property type="entry name" value="Homeodomain-like_sf"/>
</dbReference>
<evidence type="ECO:0000256" key="1">
    <source>
        <dbReference type="ARBA" id="ARBA00023015"/>
    </source>
</evidence>
<reference evidence="6 7" key="1">
    <citation type="submission" date="2019-02" db="EMBL/GenBank/DDBJ databases">
        <title>Genomic Encyclopedia of Type Strains, Phase IV (KMG-IV): sequencing the most valuable type-strain genomes for metagenomic binning, comparative biology and taxonomic classification.</title>
        <authorList>
            <person name="Goeker M."/>
        </authorList>
    </citation>
    <scope>NUCLEOTIDE SEQUENCE [LARGE SCALE GENOMIC DNA]</scope>
    <source>
        <strain evidence="6 7">DSM 101727</strain>
    </source>
</reference>
<dbReference type="Pfam" id="PF00440">
    <property type="entry name" value="TetR_N"/>
    <property type="match status" value="1"/>
</dbReference>
<proteinExistence type="predicted"/>
<dbReference type="InterPro" id="IPR040611">
    <property type="entry name" value="AlkX_C"/>
</dbReference>
<dbReference type="Pfam" id="PF18556">
    <property type="entry name" value="TetR_C_35"/>
    <property type="match status" value="1"/>
</dbReference>
<feature type="DNA-binding region" description="H-T-H motif" evidence="4">
    <location>
        <begin position="67"/>
        <end position="86"/>
    </location>
</feature>
<evidence type="ECO:0000313" key="6">
    <source>
        <dbReference type="EMBL" id="RZS36462.1"/>
    </source>
</evidence>
<evidence type="ECO:0000256" key="4">
    <source>
        <dbReference type="PROSITE-ProRule" id="PRU00335"/>
    </source>
</evidence>
<gene>
    <name evidence="6" type="ORF">EV193_107143</name>
</gene>
<evidence type="ECO:0000259" key="5">
    <source>
        <dbReference type="PROSITE" id="PS50977"/>
    </source>
</evidence>
<dbReference type="EMBL" id="SGWQ01000007">
    <property type="protein sequence ID" value="RZS36462.1"/>
    <property type="molecule type" value="Genomic_DNA"/>
</dbReference>
<dbReference type="AlphaFoldDB" id="A0A4Q7KMN4"/>
<dbReference type="PANTHER" id="PTHR30055:SF234">
    <property type="entry name" value="HTH-TYPE TRANSCRIPTIONAL REGULATOR BETI"/>
    <property type="match status" value="1"/>
</dbReference>
<dbReference type="Gene3D" id="1.10.357.10">
    <property type="entry name" value="Tetracycline Repressor, domain 2"/>
    <property type="match status" value="1"/>
</dbReference>
<feature type="domain" description="HTH tetR-type" evidence="5">
    <location>
        <begin position="44"/>
        <end position="104"/>
    </location>
</feature>
<evidence type="ECO:0000256" key="2">
    <source>
        <dbReference type="ARBA" id="ARBA00023125"/>
    </source>
</evidence>
<evidence type="ECO:0000313" key="7">
    <source>
        <dbReference type="Proteomes" id="UP000294257"/>
    </source>
</evidence>
<dbReference type="GO" id="GO:0003700">
    <property type="term" value="F:DNA-binding transcription factor activity"/>
    <property type="evidence" value="ECO:0007669"/>
    <property type="project" value="TreeGrafter"/>
</dbReference>
<keyword evidence="3" id="KW-0804">Transcription</keyword>
<dbReference type="InterPro" id="IPR050109">
    <property type="entry name" value="HTH-type_TetR-like_transc_reg"/>
</dbReference>